<keyword evidence="5" id="KW-0540">Nuclease</keyword>
<protein>
    <submittedName>
        <fullName evidence="5">Restriction endonuclease subunit S</fullName>
        <ecNumber evidence="5">3.1.21.-</ecNumber>
    </submittedName>
</protein>
<keyword evidence="5" id="KW-0255">Endonuclease</keyword>
<dbReference type="AlphaFoldDB" id="A0AB39NMY2"/>
<dbReference type="InterPro" id="IPR000055">
    <property type="entry name" value="Restrct_endonuc_typeI_TRD"/>
</dbReference>
<keyword evidence="2" id="KW-0680">Restriction system</keyword>
<dbReference type="InterPro" id="IPR044946">
    <property type="entry name" value="Restrct_endonuc_typeI_TRD_sf"/>
</dbReference>
<proteinExistence type="inferred from homology"/>
<dbReference type="GO" id="GO:0016787">
    <property type="term" value="F:hydrolase activity"/>
    <property type="evidence" value="ECO:0007669"/>
    <property type="project" value="UniProtKB-KW"/>
</dbReference>
<dbReference type="PANTHER" id="PTHR30408:SF12">
    <property type="entry name" value="TYPE I RESTRICTION ENZYME MJAVIII SPECIFICITY SUBUNIT"/>
    <property type="match status" value="1"/>
</dbReference>
<keyword evidence="5" id="KW-0378">Hydrolase</keyword>
<gene>
    <name evidence="5" type="ORF">AB5J48_17800</name>
</gene>
<dbReference type="PANTHER" id="PTHR30408">
    <property type="entry name" value="TYPE-1 RESTRICTION ENZYME ECOKI SPECIFICITY PROTEIN"/>
    <property type="match status" value="1"/>
</dbReference>
<dbReference type="EC" id="3.1.21.-" evidence="5"/>
<dbReference type="Pfam" id="PF01420">
    <property type="entry name" value="Methylase_S"/>
    <property type="match status" value="1"/>
</dbReference>
<dbReference type="InterPro" id="IPR052021">
    <property type="entry name" value="Type-I_RS_S_subunit"/>
</dbReference>
<comment type="similarity">
    <text evidence="1">Belongs to the type-I restriction system S methylase family.</text>
</comment>
<dbReference type="GO" id="GO:0003677">
    <property type="term" value="F:DNA binding"/>
    <property type="evidence" value="ECO:0007669"/>
    <property type="project" value="UniProtKB-KW"/>
</dbReference>
<dbReference type="REBASE" id="856967">
    <property type="entry name" value="S.SspR17ORF17795P"/>
</dbReference>
<dbReference type="GO" id="GO:0009307">
    <property type="term" value="P:DNA restriction-modification system"/>
    <property type="evidence" value="ECO:0007669"/>
    <property type="project" value="UniProtKB-KW"/>
</dbReference>
<evidence type="ECO:0000259" key="4">
    <source>
        <dbReference type="Pfam" id="PF01420"/>
    </source>
</evidence>
<evidence type="ECO:0000256" key="3">
    <source>
        <dbReference type="ARBA" id="ARBA00023125"/>
    </source>
</evidence>
<dbReference type="RefSeq" id="WP_369151536.1">
    <property type="nucleotide sequence ID" value="NZ_CP163433.1"/>
</dbReference>
<dbReference type="GO" id="GO:0004519">
    <property type="term" value="F:endonuclease activity"/>
    <property type="evidence" value="ECO:0007669"/>
    <property type="project" value="UniProtKB-KW"/>
</dbReference>
<name>A0AB39NMY2_9ACTN</name>
<keyword evidence="3" id="KW-0238">DNA-binding</keyword>
<dbReference type="SUPFAM" id="SSF116734">
    <property type="entry name" value="DNA methylase specificity domain"/>
    <property type="match status" value="1"/>
</dbReference>
<evidence type="ECO:0000313" key="5">
    <source>
        <dbReference type="EMBL" id="XDQ19873.1"/>
    </source>
</evidence>
<organism evidence="5">
    <name type="scientific">Streptomyces sp. R17</name>
    <dbReference type="NCBI Taxonomy" id="3238626"/>
    <lineage>
        <taxon>Bacteria</taxon>
        <taxon>Bacillati</taxon>
        <taxon>Actinomycetota</taxon>
        <taxon>Actinomycetes</taxon>
        <taxon>Kitasatosporales</taxon>
        <taxon>Streptomycetaceae</taxon>
        <taxon>Streptomyces</taxon>
    </lineage>
</organism>
<sequence length="200" mass="22289">MTRGQVPLGSICEVTAGPSGSLLESLQDGPDGVPVISPPDLTDHHTVDTRRLRRVPWSEAKRLSRFALREGDILVVRQGALGRLALIEEEHATWFYSSSCLRLRPRREFVLPAYLVSYLSYPPVQRALLGQSLPGTVPSLNSTMLKELPVTVPPLDRQRSVVEALADVDARIRIQRLMADRLEALRPAIFGELIQGTRHR</sequence>
<dbReference type="Gene3D" id="3.90.220.20">
    <property type="entry name" value="DNA methylase specificity domains"/>
    <property type="match status" value="1"/>
</dbReference>
<evidence type="ECO:0000256" key="2">
    <source>
        <dbReference type="ARBA" id="ARBA00022747"/>
    </source>
</evidence>
<feature type="domain" description="Type I restriction modification DNA specificity" evidence="4">
    <location>
        <begin position="6"/>
        <end position="176"/>
    </location>
</feature>
<evidence type="ECO:0000256" key="1">
    <source>
        <dbReference type="ARBA" id="ARBA00010923"/>
    </source>
</evidence>
<accession>A0AB39NMY2</accession>
<reference evidence="5" key="1">
    <citation type="submission" date="2024-07" db="EMBL/GenBank/DDBJ databases">
        <authorList>
            <person name="Yu S.T."/>
        </authorList>
    </citation>
    <scope>NUCLEOTIDE SEQUENCE</scope>
    <source>
        <strain evidence="5">R17</strain>
    </source>
</reference>
<dbReference type="EMBL" id="CP163433">
    <property type="protein sequence ID" value="XDQ19873.1"/>
    <property type="molecule type" value="Genomic_DNA"/>
</dbReference>